<accession>A0A1C3NBP6</accession>
<dbReference type="InterPro" id="IPR043129">
    <property type="entry name" value="ATPase_NBD"/>
</dbReference>
<name>A0A1C3NBP6_9ACTN</name>
<dbReference type="AlphaFoldDB" id="A0A1C3NBP6"/>
<dbReference type="STRING" id="307121.GA0070620_5560"/>
<dbReference type="PATRIC" id="fig|307121.4.peg.5667"/>
<dbReference type="RefSeq" id="WP_172836511.1">
    <property type="nucleotide sequence ID" value="NZ_JBHRWG010000002.1"/>
</dbReference>
<dbReference type="Pfam" id="PF00480">
    <property type="entry name" value="ROK"/>
    <property type="match status" value="1"/>
</dbReference>
<dbReference type="Gene3D" id="1.10.10.10">
    <property type="entry name" value="Winged helix-like DNA-binding domain superfamily/Winged helix DNA-binding domain"/>
    <property type="match status" value="1"/>
</dbReference>
<dbReference type="InterPro" id="IPR036388">
    <property type="entry name" value="WH-like_DNA-bd_sf"/>
</dbReference>
<gene>
    <name evidence="2" type="ORF">GA0070620_5560</name>
</gene>
<protein>
    <submittedName>
        <fullName evidence="2">Sugar kinase of the NBD/HSP70 family, may contain an N-terminal HTH domain</fullName>
    </submittedName>
</protein>
<comment type="similarity">
    <text evidence="1">Belongs to the ROK (NagC/XylR) family.</text>
</comment>
<dbReference type="EMBL" id="LT598496">
    <property type="protein sequence ID" value="SBV29973.1"/>
    <property type="molecule type" value="Genomic_DNA"/>
</dbReference>
<organism evidence="2 3">
    <name type="scientific">Micromonospora krabiensis</name>
    <dbReference type="NCBI Taxonomy" id="307121"/>
    <lineage>
        <taxon>Bacteria</taxon>
        <taxon>Bacillati</taxon>
        <taxon>Actinomycetota</taxon>
        <taxon>Actinomycetes</taxon>
        <taxon>Micromonosporales</taxon>
        <taxon>Micromonosporaceae</taxon>
        <taxon>Micromonospora</taxon>
    </lineage>
</organism>
<proteinExistence type="inferred from homology"/>
<dbReference type="Proteomes" id="UP000199393">
    <property type="component" value="Chromosome I"/>
</dbReference>
<dbReference type="InterPro" id="IPR000600">
    <property type="entry name" value="ROK"/>
</dbReference>
<dbReference type="PANTHER" id="PTHR18964">
    <property type="entry name" value="ROK (REPRESSOR, ORF, KINASE) FAMILY"/>
    <property type="match status" value="1"/>
</dbReference>
<evidence type="ECO:0000256" key="1">
    <source>
        <dbReference type="ARBA" id="ARBA00006479"/>
    </source>
</evidence>
<dbReference type="Gene3D" id="3.30.420.40">
    <property type="match status" value="2"/>
</dbReference>
<dbReference type="PANTHER" id="PTHR18964:SF149">
    <property type="entry name" value="BIFUNCTIONAL UDP-N-ACETYLGLUCOSAMINE 2-EPIMERASE_N-ACETYLMANNOSAMINE KINASE"/>
    <property type="match status" value="1"/>
</dbReference>
<evidence type="ECO:0000313" key="2">
    <source>
        <dbReference type="EMBL" id="SBV29973.1"/>
    </source>
</evidence>
<evidence type="ECO:0000313" key="3">
    <source>
        <dbReference type="Proteomes" id="UP000199393"/>
    </source>
</evidence>
<dbReference type="SUPFAM" id="SSF46785">
    <property type="entry name" value="Winged helix' DNA-binding domain"/>
    <property type="match status" value="1"/>
</dbReference>
<reference evidence="3" key="1">
    <citation type="submission" date="2016-06" db="EMBL/GenBank/DDBJ databases">
        <authorList>
            <person name="Varghese N."/>
        </authorList>
    </citation>
    <scope>NUCLEOTIDE SEQUENCE [LARGE SCALE GENOMIC DNA]</scope>
    <source>
        <strain evidence="3">DSM 45344</strain>
    </source>
</reference>
<keyword evidence="2" id="KW-0418">Kinase</keyword>
<keyword evidence="3" id="KW-1185">Reference proteome</keyword>
<dbReference type="SUPFAM" id="SSF53067">
    <property type="entry name" value="Actin-like ATPase domain"/>
    <property type="match status" value="1"/>
</dbReference>
<dbReference type="CDD" id="cd24076">
    <property type="entry name" value="ASKHA_ATPase_ROK_BsXylR-like"/>
    <property type="match status" value="1"/>
</dbReference>
<keyword evidence="2" id="KW-0808">Transferase</keyword>
<dbReference type="InterPro" id="IPR036390">
    <property type="entry name" value="WH_DNA-bd_sf"/>
</dbReference>
<dbReference type="GO" id="GO:0016301">
    <property type="term" value="F:kinase activity"/>
    <property type="evidence" value="ECO:0007669"/>
    <property type="project" value="UniProtKB-KW"/>
</dbReference>
<sequence length="412" mass="41413">MSPATAPASAVRQGSLRELNLAVVLGRIAAAERAPSRADLAAETGLTRATVSAVVEDLISGRLVTEADPAPRAGAGRPARGLVLAGDGPAGLGLEINVDYLAVCVVDLAGQVRHHTVHRADLRPVAPADALARLVELTGRARADAAEQGLTLAGAALAVPGLVDDAGLVRLAPNLGWRDVPVPALLAAHPPLTEPVEGVPPLVVDNEANLAALGELHADPGGPTSFLHISGEVGIGAGIVLDGALFRGVRGWSGEIGHMPVRPEGRPCRCGGRGCLEQYAGQEAILAAAGLIGADLPADTAAARLAELAEAGTAEALRALQDAGTALGVAVAGVVNLLDLDTVVLGGGYAPLTPWLGPPVLTEISRRVLTAAWSPVTVRSATLGADAAAVGAAGSVVRRIIARPAGWLARTA</sequence>